<feature type="non-terminal residue" evidence="1">
    <location>
        <position position="1"/>
    </location>
</feature>
<sequence>NIVLPPMSEVEKAVVMGPMSEAEKDGYESDFVLCYPGEQNSDLFN</sequence>
<accession>A0A0F9TQG8</accession>
<proteinExistence type="predicted"/>
<comment type="caution">
    <text evidence="1">The sequence shown here is derived from an EMBL/GenBank/DDBJ whole genome shotgun (WGS) entry which is preliminary data.</text>
</comment>
<organism evidence="1">
    <name type="scientific">marine sediment metagenome</name>
    <dbReference type="NCBI Taxonomy" id="412755"/>
    <lineage>
        <taxon>unclassified sequences</taxon>
        <taxon>metagenomes</taxon>
        <taxon>ecological metagenomes</taxon>
    </lineage>
</organism>
<name>A0A0F9TQG8_9ZZZZ</name>
<reference evidence="1" key="1">
    <citation type="journal article" date="2015" name="Nature">
        <title>Complex archaea that bridge the gap between prokaryotes and eukaryotes.</title>
        <authorList>
            <person name="Spang A."/>
            <person name="Saw J.H."/>
            <person name="Jorgensen S.L."/>
            <person name="Zaremba-Niedzwiedzka K."/>
            <person name="Martijn J."/>
            <person name="Lind A.E."/>
            <person name="van Eijk R."/>
            <person name="Schleper C."/>
            <person name="Guy L."/>
            <person name="Ettema T.J."/>
        </authorList>
    </citation>
    <scope>NUCLEOTIDE SEQUENCE</scope>
</reference>
<dbReference type="AlphaFoldDB" id="A0A0F9TQG8"/>
<evidence type="ECO:0000313" key="1">
    <source>
        <dbReference type="EMBL" id="KKN77207.1"/>
    </source>
</evidence>
<protein>
    <submittedName>
        <fullName evidence="1">Uncharacterized protein</fullName>
    </submittedName>
</protein>
<gene>
    <name evidence="1" type="ORF">LCGC14_0361850</name>
</gene>
<dbReference type="EMBL" id="LAZR01000282">
    <property type="protein sequence ID" value="KKN77207.1"/>
    <property type="molecule type" value="Genomic_DNA"/>
</dbReference>